<evidence type="ECO:0000313" key="2">
    <source>
        <dbReference type="EMBL" id="CAB4162502.1"/>
    </source>
</evidence>
<dbReference type="EMBL" id="LR796418">
    <property type="protein sequence ID" value="CAB4142951.1"/>
    <property type="molecule type" value="Genomic_DNA"/>
</dbReference>
<protein>
    <submittedName>
        <fullName evidence="1">Uncharacterized protein</fullName>
    </submittedName>
</protein>
<evidence type="ECO:0000313" key="1">
    <source>
        <dbReference type="EMBL" id="CAB4142951.1"/>
    </source>
</evidence>
<accession>A0A6J5MA03</accession>
<dbReference type="EMBL" id="LR796737">
    <property type="protein sequence ID" value="CAB4162502.1"/>
    <property type="molecule type" value="Genomic_DNA"/>
</dbReference>
<sequence length="209" mass="22719">MAPVENFGGLAGGRVAEDAHAVMFRLDDLPGLNQSLDNLLPFDTFLTPAPGQPLVIPKGKFKVLKREVGKSWTIDGVETTVEDVAESMGADKEKFIAQRGKRRGDLEEEVYGISSGLARVAYGKYGVAGMQHSSTMQSGYDHVDFKHMFGNDDDNIKSASQIVKASQNWITSFYDIGLPLGASRGEARTNINKELADKLGITITRQIAV</sequence>
<name>A0A6J5MA03_9CAUD</name>
<reference evidence="1" key="1">
    <citation type="submission" date="2020-04" db="EMBL/GenBank/DDBJ databases">
        <authorList>
            <person name="Chiriac C."/>
            <person name="Salcher M."/>
            <person name="Ghai R."/>
            <person name="Kavagutti S V."/>
        </authorList>
    </citation>
    <scope>NUCLEOTIDE SEQUENCE</scope>
</reference>
<gene>
    <name evidence="1" type="ORF">UFOVP436_52</name>
    <name evidence="2" type="ORF">UFOVP784_52</name>
</gene>
<proteinExistence type="predicted"/>
<organism evidence="1">
    <name type="scientific">uncultured Caudovirales phage</name>
    <dbReference type="NCBI Taxonomy" id="2100421"/>
    <lineage>
        <taxon>Viruses</taxon>
        <taxon>Duplodnaviria</taxon>
        <taxon>Heunggongvirae</taxon>
        <taxon>Uroviricota</taxon>
        <taxon>Caudoviricetes</taxon>
        <taxon>Peduoviridae</taxon>
        <taxon>Maltschvirus</taxon>
        <taxon>Maltschvirus maltsch</taxon>
    </lineage>
</organism>